<dbReference type="AlphaFoldDB" id="A0A951UG82"/>
<comment type="caution">
    <text evidence="1">The sequence shown here is derived from an EMBL/GenBank/DDBJ whole genome shotgun (WGS) entry which is preliminary data.</text>
</comment>
<evidence type="ECO:0000313" key="1">
    <source>
        <dbReference type="EMBL" id="MBW4560630.1"/>
    </source>
</evidence>
<dbReference type="Proteomes" id="UP000715781">
    <property type="component" value="Unassembled WGS sequence"/>
</dbReference>
<gene>
    <name evidence="1" type="ORF">KME32_05625</name>
</gene>
<reference evidence="1" key="1">
    <citation type="submission" date="2021-05" db="EMBL/GenBank/DDBJ databases">
        <authorList>
            <person name="Pietrasiak N."/>
            <person name="Ward R."/>
            <person name="Stajich J.E."/>
            <person name="Kurbessoian T."/>
        </authorList>
    </citation>
    <scope>NUCLEOTIDE SEQUENCE</scope>
    <source>
        <strain evidence="1">JT2-VF2</strain>
    </source>
</reference>
<evidence type="ECO:0000313" key="2">
    <source>
        <dbReference type="Proteomes" id="UP000715781"/>
    </source>
</evidence>
<proteinExistence type="predicted"/>
<dbReference type="EMBL" id="JAHHHN010000002">
    <property type="protein sequence ID" value="MBW4560630.1"/>
    <property type="molecule type" value="Genomic_DNA"/>
</dbReference>
<accession>A0A951UG82</accession>
<name>A0A951UG82_9NOST</name>
<protein>
    <submittedName>
        <fullName evidence="1">Uncharacterized protein</fullName>
    </submittedName>
</protein>
<sequence>MLIIMAIGDFVATTPVTNCTFYKSLNKVFIERKGLRSQQSIEFPLESILRFDIQDKQFKYSKLYRVVIVLQYHKEIPINLEYTDEKSVQYAVSRIRYFLNINNS</sequence>
<reference evidence="1" key="2">
    <citation type="journal article" date="2022" name="Microbiol. Resour. Announc.">
        <title>Metagenome Sequencing to Explore Phylogenomics of Terrestrial Cyanobacteria.</title>
        <authorList>
            <person name="Ward R.D."/>
            <person name="Stajich J.E."/>
            <person name="Johansen J.R."/>
            <person name="Huntemann M."/>
            <person name="Clum A."/>
            <person name="Foster B."/>
            <person name="Foster B."/>
            <person name="Roux S."/>
            <person name="Palaniappan K."/>
            <person name="Varghese N."/>
            <person name="Mukherjee S."/>
            <person name="Reddy T.B.K."/>
            <person name="Daum C."/>
            <person name="Copeland A."/>
            <person name="Chen I.A."/>
            <person name="Ivanova N.N."/>
            <person name="Kyrpides N.C."/>
            <person name="Shapiro N."/>
            <person name="Eloe-Fadrosh E.A."/>
            <person name="Pietrasiak N."/>
        </authorList>
    </citation>
    <scope>NUCLEOTIDE SEQUENCE</scope>
    <source>
        <strain evidence="1">JT2-VF2</strain>
    </source>
</reference>
<organism evidence="1 2">
    <name type="scientific">Mojavia pulchra JT2-VF2</name>
    <dbReference type="NCBI Taxonomy" id="287848"/>
    <lineage>
        <taxon>Bacteria</taxon>
        <taxon>Bacillati</taxon>
        <taxon>Cyanobacteriota</taxon>
        <taxon>Cyanophyceae</taxon>
        <taxon>Nostocales</taxon>
        <taxon>Nostocaceae</taxon>
    </lineage>
</organism>